<keyword evidence="5" id="KW-0813">Transport</keyword>
<dbReference type="Gene3D" id="1.20.120.220">
    <property type="entry name" value="ATP synthase, F0 complex, subunit A"/>
    <property type="match status" value="1"/>
</dbReference>
<evidence type="ECO:0000256" key="6">
    <source>
        <dbReference type="ARBA" id="ARBA00022547"/>
    </source>
</evidence>
<keyword evidence="8" id="KW-0375">Hydrogen ion transport</keyword>
<dbReference type="AlphaFoldDB" id="A0A343DRH0"/>
<evidence type="ECO:0000256" key="7">
    <source>
        <dbReference type="ARBA" id="ARBA00022692"/>
    </source>
</evidence>
<evidence type="ECO:0000256" key="3">
    <source>
        <dbReference type="ARBA" id="ARBA00006810"/>
    </source>
</evidence>
<evidence type="ECO:0000313" key="15">
    <source>
        <dbReference type="EMBL" id="ARX96644.1"/>
    </source>
</evidence>
<comment type="similarity">
    <text evidence="3">Belongs to the ATPase A chain family.</text>
</comment>
<keyword evidence="7 14" id="KW-0812">Transmembrane</keyword>
<keyword evidence="11 14" id="KW-0472">Membrane</keyword>
<feature type="transmembrane region" description="Helical" evidence="14">
    <location>
        <begin position="129"/>
        <end position="148"/>
    </location>
</feature>
<dbReference type="PANTHER" id="PTHR11410:SF0">
    <property type="entry name" value="ATP SYNTHASE SUBUNIT A"/>
    <property type="match status" value="1"/>
</dbReference>
<feature type="transmembrane region" description="Helical" evidence="14">
    <location>
        <begin position="20"/>
        <end position="42"/>
    </location>
</feature>
<proteinExistence type="inferred from homology"/>
<evidence type="ECO:0000256" key="14">
    <source>
        <dbReference type="SAM" id="Phobius"/>
    </source>
</evidence>
<sequence>MYMYMMSNLFSIFDPSTNNFMSLNWLVMIIPLLLFNWSYWLYPSRLNMFWFLMFNKIFQEFNKLSKKKFNSNIIIFLTIMMLFMILNLLSLMPYIFTPSSHMSINLSLSLSLWISFMLYGWMMNTNKMFIHLLPMNTPGLLMIFMIMIETISNFIRPWTLAIRLSANMLAGHLLLSLLGSTLESMPYMILLFLIQNLLLILEISVSIIQAYVFAILTLLYFNESN</sequence>
<feature type="transmembrane region" description="Helical" evidence="14">
    <location>
        <begin position="73"/>
        <end position="96"/>
    </location>
</feature>
<dbReference type="CDD" id="cd00310">
    <property type="entry name" value="ATP-synt_Fo_a_6"/>
    <property type="match status" value="1"/>
</dbReference>
<organism evidence="15">
    <name type="scientific">Lasioglossum sp. SJW-2017</name>
    <dbReference type="NCBI Taxonomy" id="2008742"/>
    <lineage>
        <taxon>Eukaryota</taxon>
        <taxon>Metazoa</taxon>
        <taxon>Ecdysozoa</taxon>
        <taxon>Arthropoda</taxon>
        <taxon>Hexapoda</taxon>
        <taxon>Insecta</taxon>
        <taxon>Pterygota</taxon>
        <taxon>Neoptera</taxon>
        <taxon>Endopterygota</taxon>
        <taxon>Hymenoptera</taxon>
        <taxon>Apocrita</taxon>
        <taxon>Aculeata</taxon>
        <taxon>Apoidea</taxon>
        <taxon>Anthophila</taxon>
        <taxon>Halictidae</taxon>
        <taxon>Halictinae</taxon>
        <taxon>Halictini</taxon>
        <taxon>Lasioglossum</taxon>
    </lineage>
</organism>
<dbReference type="NCBIfam" id="TIGR01131">
    <property type="entry name" value="ATP_synt_6_or_A"/>
    <property type="match status" value="1"/>
</dbReference>
<dbReference type="GO" id="GO:0005743">
    <property type="term" value="C:mitochondrial inner membrane"/>
    <property type="evidence" value="ECO:0007669"/>
    <property type="project" value="UniProtKB-SubCell"/>
</dbReference>
<keyword evidence="12" id="KW-0066">ATP synthesis</keyword>
<evidence type="ECO:0000256" key="13">
    <source>
        <dbReference type="RuleBase" id="RU004450"/>
    </source>
</evidence>
<dbReference type="GO" id="GO:0046933">
    <property type="term" value="F:proton-transporting ATP synthase activity, rotational mechanism"/>
    <property type="evidence" value="ECO:0007669"/>
    <property type="project" value="TreeGrafter"/>
</dbReference>
<dbReference type="InterPro" id="IPR035908">
    <property type="entry name" value="F0_ATP_A_sf"/>
</dbReference>
<geneLocation type="mitochondrion" evidence="15"/>
<dbReference type="SUPFAM" id="SSF81336">
    <property type="entry name" value="F1F0 ATP synthase subunit A"/>
    <property type="match status" value="1"/>
</dbReference>
<evidence type="ECO:0000256" key="8">
    <source>
        <dbReference type="ARBA" id="ARBA00022781"/>
    </source>
</evidence>
<keyword evidence="15" id="KW-0496">Mitochondrion</keyword>
<name>A0A343DRH0_9HYME</name>
<dbReference type="GO" id="GO:0045259">
    <property type="term" value="C:proton-transporting ATP synthase complex"/>
    <property type="evidence" value="ECO:0007669"/>
    <property type="project" value="UniProtKB-KW"/>
</dbReference>
<evidence type="ECO:0000256" key="2">
    <source>
        <dbReference type="ARBA" id="ARBA00004141"/>
    </source>
</evidence>
<dbReference type="InterPro" id="IPR045083">
    <property type="entry name" value="ATP_synth_F0_asu_bact/mt"/>
</dbReference>
<comment type="function">
    <text evidence="1">Mitochondrial membrane ATP synthase (F(1)F(0) ATP synthase or Complex V) produces ATP from ADP in the presence of a proton gradient across the membrane which is generated by electron transport complexes of the respiratory chain. F-type ATPases consist of two structural domains, F(1) - containing the extramembraneous catalytic core and F(0) - containing the membrane proton channel, linked together by a central stalk and a peripheral stalk. During catalysis, ATP synthesis in the catalytic domain of F(1) is coupled via a rotary mechanism of the central stalk subunits to proton translocation. Key component of the proton channel; it may play a direct role in the translocation of protons across the membrane.</text>
</comment>
<dbReference type="InterPro" id="IPR023011">
    <property type="entry name" value="ATP_synth_F0_asu_AS"/>
</dbReference>
<dbReference type="PANTHER" id="PTHR11410">
    <property type="entry name" value="ATP SYNTHASE SUBUNIT A"/>
    <property type="match status" value="1"/>
</dbReference>
<feature type="transmembrane region" description="Helical" evidence="14">
    <location>
        <begin position="102"/>
        <end position="122"/>
    </location>
</feature>
<evidence type="ECO:0000256" key="12">
    <source>
        <dbReference type="ARBA" id="ARBA00023310"/>
    </source>
</evidence>
<feature type="transmembrane region" description="Helical" evidence="14">
    <location>
        <begin position="190"/>
        <end position="221"/>
    </location>
</feature>
<evidence type="ECO:0000256" key="9">
    <source>
        <dbReference type="ARBA" id="ARBA00022989"/>
    </source>
</evidence>
<evidence type="ECO:0000256" key="1">
    <source>
        <dbReference type="ARBA" id="ARBA00002070"/>
    </source>
</evidence>
<accession>A0A343DRH0</accession>
<keyword evidence="9 14" id="KW-1133">Transmembrane helix</keyword>
<dbReference type="InterPro" id="IPR000568">
    <property type="entry name" value="ATP_synth_F0_asu"/>
</dbReference>
<evidence type="ECO:0000256" key="11">
    <source>
        <dbReference type="ARBA" id="ARBA00023136"/>
    </source>
</evidence>
<dbReference type="PROSITE" id="PS00449">
    <property type="entry name" value="ATPASE_A"/>
    <property type="match status" value="1"/>
</dbReference>
<evidence type="ECO:0000256" key="5">
    <source>
        <dbReference type="ARBA" id="ARBA00022448"/>
    </source>
</evidence>
<evidence type="ECO:0000256" key="10">
    <source>
        <dbReference type="ARBA" id="ARBA00023065"/>
    </source>
</evidence>
<protein>
    <recommendedName>
        <fullName evidence="13">ATP synthase subunit a</fullName>
    </recommendedName>
</protein>
<comment type="subcellular location">
    <subcellularLocation>
        <location evidence="2">Membrane</location>
        <topology evidence="2">Multi-pass membrane protein</topology>
    </subcellularLocation>
    <subcellularLocation>
        <location evidence="13">Mitochondrion inner membrane</location>
        <topology evidence="13">Multi-pass membrane protein</topology>
    </subcellularLocation>
</comment>
<reference evidence="15" key="1">
    <citation type="journal article" date="2018" name="Mol. Phylogenet. Evol.">
        <title>Gene arrangement and sequence of mitochondrial genomes yield insights into the phylogeny and evolution of bees and sphecid wasps (Hymenoptera: Apoidea).</title>
        <authorList>
            <person name="Zheng B.Y."/>
            <person name="Cao L.J."/>
            <person name="Tang P."/>
            <person name="van Achterberg K."/>
            <person name="Hoffmann A.A."/>
            <person name="Chen H.Y."/>
            <person name="Chen X.X."/>
            <person name="Wei S.J."/>
        </authorList>
    </citation>
    <scope>NUCLEOTIDE SEQUENCE</scope>
</reference>
<evidence type="ECO:0000256" key="4">
    <source>
        <dbReference type="ARBA" id="ARBA00011648"/>
    </source>
</evidence>
<keyword evidence="10" id="KW-0406">Ion transport</keyword>
<comment type="subunit">
    <text evidence="4">F-type ATPases have 2 components, CF(1) - the catalytic core - and CF(0) - the membrane proton channel. CF(1) has five subunits: alpha(3), beta(3), gamma(1), delta(1), epsilon(1). CF(0) has three main subunits: a, b and c.</text>
</comment>
<gene>
    <name evidence="15" type="primary">atp6</name>
</gene>
<dbReference type="PRINTS" id="PR00123">
    <property type="entry name" value="ATPASEA"/>
</dbReference>
<keyword evidence="6" id="KW-0138">CF(0)</keyword>
<dbReference type="EMBL" id="KX494107">
    <property type="protein sequence ID" value="ARX96644.1"/>
    <property type="molecule type" value="Genomic_DNA"/>
</dbReference>
<dbReference type="Pfam" id="PF00119">
    <property type="entry name" value="ATP-synt_A"/>
    <property type="match status" value="1"/>
</dbReference>